<organism evidence="1 2">
    <name type="scientific">Paraburkholderia franconis</name>
    <dbReference type="NCBI Taxonomy" id="2654983"/>
    <lineage>
        <taxon>Bacteria</taxon>
        <taxon>Pseudomonadati</taxon>
        <taxon>Pseudomonadota</taxon>
        <taxon>Betaproteobacteria</taxon>
        <taxon>Burkholderiales</taxon>
        <taxon>Burkholderiaceae</taxon>
        <taxon>Paraburkholderia</taxon>
    </lineage>
</organism>
<dbReference type="Proteomes" id="UP000484381">
    <property type="component" value="Unassembled WGS sequence"/>
</dbReference>
<reference evidence="1 2" key="1">
    <citation type="submission" date="2019-10" db="EMBL/GenBank/DDBJ databases">
        <title>Paraburkholderia sp. isolated from nodules of Mimosa pudica from Brazilian Atlantic Forest soils.</title>
        <authorList>
            <person name="Paulitsch F."/>
            <person name="Hungria M."/>
            <person name="Dall'Agnol R."/>
        </authorList>
    </citation>
    <scope>NUCLEOTIDE SEQUENCE [LARGE SCALE GENOMIC DNA]</scope>
    <source>
        <strain evidence="1 2">CNPSo 3157</strain>
    </source>
</reference>
<evidence type="ECO:0000313" key="1">
    <source>
        <dbReference type="EMBL" id="MPW24006.1"/>
    </source>
</evidence>
<dbReference type="AlphaFoldDB" id="A0A7X1NLN4"/>
<comment type="caution">
    <text evidence="1">The sequence shown here is derived from an EMBL/GenBank/DDBJ whole genome shotgun (WGS) entry which is preliminary data.</text>
</comment>
<dbReference type="EMBL" id="WHNP01000170">
    <property type="protein sequence ID" value="MPW24006.1"/>
    <property type="molecule type" value="Genomic_DNA"/>
</dbReference>
<protein>
    <submittedName>
        <fullName evidence="1">Uncharacterized protein</fullName>
    </submittedName>
</protein>
<name>A0A7X1NLN4_9BURK</name>
<evidence type="ECO:0000313" key="2">
    <source>
        <dbReference type="Proteomes" id="UP000484381"/>
    </source>
</evidence>
<gene>
    <name evidence="1" type="ORF">GCT13_46940</name>
</gene>
<accession>A0A7X1NLN4</accession>
<proteinExistence type="predicted"/>
<sequence>MVDHQLPGVYVCYAHSRMLIMTNPGVPDNLTDPTVMALKGRTDEDVLTPVSFSERSAIEDVAKRSARYRMANDGLPSASSYRELLRDAGFVWPDGRTDSRAFIASALGHFGREYCWLAGLDWQKMTVWLRNIADQGRGRDASHPFMFIAAESLLNRRCASPGSFVPAAQNTVIVPGAESPDSHGDAADKNISELSCVGILHRKNDTWKTCSREGAGWEACMFLRSIVPGVRRVLV</sequence>
<keyword evidence="2" id="KW-1185">Reference proteome</keyword>
<dbReference type="RefSeq" id="WP_152768361.1">
    <property type="nucleotide sequence ID" value="NZ_WHNP01000170.1"/>
</dbReference>